<proteinExistence type="predicted"/>
<feature type="domain" description="WW" evidence="1">
    <location>
        <begin position="35"/>
        <end position="62"/>
    </location>
</feature>
<evidence type="ECO:0000313" key="3">
    <source>
        <dbReference type="Proteomes" id="UP001439008"/>
    </source>
</evidence>
<dbReference type="Proteomes" id="UP001439008">
    <property type="component" value="Unassembled WGS sequence"/>
</dbReference>
<name>A0ABV2AIC9_9EUKA</name>
<dbReference type="Gene3D" id="2.20.70.10">
    <property type="match status" value="2"/>
</dbReference>
<dbReference type="PROSITE" id="PS50020">
    <property type="entry name" value="WW_DOMAIN_2"/>
    <property type="match status" value="2"/>
</dbReference>
<keyword evidence="3" id="KW-1185">Reference proteome</keyword>
<dbReference type="InterPro" id="IPR001202">
    <property type="entry name" value="WW_dom"/>
</dbReference>
<sequence length="222" mass="26045">MTENKGIIEPKIIKDEKEEIRKDGKKSVQIERSEWWIISENNEKVYFYNAALKTTCWRLPEDFVKENLDAILKIRNKTGIKMPIDFKNTKPLEETAARNTETKKNKSNRQKKSQRIPKTEWWVIDDPEAPKIYFYNASENKTSWELPDEIKKIYNFTIKVKNNDIPSSPYTASNGDYNSLGDLATTNRNIHKSRYSDGMDKTNLHKEALIRANENYLSLNIH</sequence>
<reference evidence="2 3" key="1">
    <citation type="journal article" date="2024" name="BMC Biol.">
        <title>Comparative genomics of Ascetosporea gives new insight into the evolutionary basis for animal parasitism in Rhizaria.</title>
        <authorList>
            <person name="Hiltunen Thoren M."/>
            <person name="Onut-Brannstrom I."/>
            <person name="Alfjorden A."/>
            <person name="Peckova H."/>
            <person name="Swords F."/>
            <person name="Hooper C."/>
            <person name="Holzer A.S."/>
            <person name="Bass D."/>
            <person name="Burki F."/>
        </authorList>
    </citation>
    <scope>NUCLEOTIDE SEQUENCE [LARGE SCALE GENOMIC DNA]</scope>
    <source>
        <strain evidence="2">20-A016</strain>
    </source>
</reference>
<dbReference type="SMART" id="SM00456">
    <property type="entry name" value="WW"/>
    <property type="match status" value="2"/>
</dbReference>
<dbReference type="SUPFAM" id="SSF51045">
    <property type="entry name" value="WW domain"/>
    <property type="match status" value="2"/>
</dbReference>
<organism evidence="2 3">
    <name type="scientific">Bonamia ostreae</name>
    <dbReference type="NCBI Taxonomy" id="126728"/>
    <lineage>
        <taxon>Eukaryota</taxon>
        <taxon>Sar</taxon>
        <taxon>Rhizaria</taxon>
        <taxon>Endomyxa</taxon>
        <taxon>Ascetosporea</taxon>
        <taxon>Haplosporida</taxon>
        <taxon>Bonamia</taxon>
    </lineage>
</organism>
<evidence type="ECO:0000313" key="2">
    <source>
        <dbReference type="EMBL" id="MES1919436.1"/>
    </source>
</evidence>
<comment type="caution">
    <text evidence="2">The sequence shown here is derived from an EMBL/GenBank/DDBJ whole genome shotgun (WGS) entry which is preliminary data.</text>
</comment>
<feature type="domain" description="WW" evidence="1">
    <location>
        <begin position="121"/>
        <end position="149"/>
    </location>
</feature>
<protein>
    <recommendedName>
        <fullName evidence="1">WW domain-containing protein</fullName>
    </recommendedName>
</protein>
<dbReference type="PROSITE" id="PS01159">
    <property type="entry name" value="WW_DOMAIN_1"/>
    <property type="match status" value="1"/>
</dbReference>
<accession>A0ABV2AIC9</accession>
<feature type="non-terminal residue" evidence="2">
    <location>
        <position position="222"/>
    </location>
</feature>
<evidence type="ECO:0000259" key="1">
    <source>
        <dbReference type="PROSITE" id="PS50020"/>
    </source>
</evidence>
<gene>
    <name evidence="2" type="ORF">MHBO_001270</name>
</gene>
<dbReference type="EMBL" id="JBDODL010000289">
    <property type="protein sequence ID" value="MES1919436.1"/>
    <property type="molecule type" value="Genomic_DNA"/>
</dbReference>
<dbReference type="InterPro" id="IPR036020">
    <property type="entry name" value="WW_dom_sf"/>
</dbReference>